<keyword evidence="2" id="KW-1185">Reference proteome</keyword>
<dbReference type="Gene3D" id="2.160.10.10">
    <property type="entry name" value="Hexapeptide repeat proteins"/>
    <property type="match status" value="1"/>
</dbReference>
<name>A0A3N6N8G5_9CYAN</name>
<dbReference type="EMBL" id="RCBY01000208">
    <property type="protein sequence ID" value="RQH28488.1"/>
    <property type="molecule type" value="Genomic_DNA"/>
</dbReference>
<dbReference type="AlphaFoldDB" id="A0A3N6N8G5"/>
<comment type="caution">
    <text evidence="1">The sequence shown here is derived from an EMBL/GenBank/DDBJ whole genome shotgun (WGS) entry which is preliminary data.</text>
</comment>
<protein>
    <submittedName>
        <fullName evidence="1">Acyltransferase</fullName>
    </submittedName>
</protein>
<dbReference type="PANTHER" id="PTHR23416">
    <property type="entry name" value="SIALIC ACID SYNTHASE-RELATED"/>
    <property type="match status" value="1"/>
</dbReference>
<keyword evidence="1" id="KW-0012">Acyltransferase</keyword>
<dbReference type="GO" id="GO:0043886">
    <property type="term" value="F:structural constituent of carboxysome shell"/>
    <property type="evidence" value="ECO:0007669"/>
    <property type="project" value="UniProtKB-ARBA"/>
</dbReference>
<dbReference type="CDD" id="cd04647">
    <property type="entry name" value="LbH_MAT_like"/>
    <property type="match status" value="1"/>
</dbReference>
<dbReference type="InterPro" id="IPR001451">
    <property type="entry name" value="Hexapep"/>
</dbReference>
<evidence type="ECO:0000313" key="2">
    <source>
        <dbReference type="Proteomes" id="UP000269154"/>
    </source>
</evidence>
<dbReference type="OrthoDB" id="9815592at2"/>
<evidence type="ECO:0000313" key="1">
    <source>
        <dbReference type="EMBL" id="RQH28488.1"/>
    </source>
</evidence>
<keyword evidence="1" id="KW-0808">Transferase</keyword>
<sequence length="176" mass="18877">MKIGKVIRRFLIPAPIVTIYYLLKYGAKVSPKAEVELSDLLTIGKDTEIGSFTKIKAADGVLKIGENVSIATGCFISSHHKGLEIGDYSMIGPNTSIIGNNYRYDKLDVPIQEQGTISKHGIKIANNVWIGSGCSILDGTDIGSGVIVASNSVVSSKIPENSIVMGNPAKVIFKRR</sequence>
<reference evidence="1 2" key="1">
    <citation type="journal article" date="2018" name="ACS Chem. Biol.">
        <title>Ketoreductase domain dysfunction expands chemodiversity: malyngamide biosynthesis in the cyanobacterium Okeania hirsuta.</title>
        <authorList>
            <person name="Moss N.A."/>
            <person name="Leao T."/>
            <person name="Rankin M."/>
            <person name="McCullough T.M."/>
            <person name="Qu P."/>
            <person name="Korobeynikov A."/>
            <person name="Smith J.L."/>
            <person name="Gerwick L."/>
            <person name="Gerwick W.H."/>
        </authorList>
    </citation>
    <scope>NUCLEOTIDE SEQUENCE [LARGE SCALE GENOMIC DNA]</scope>
    <source>
        <strain evidence="1 2">PAB10Feb10-1</strain>
    </source>
</reference>
<dbReference type="InterPro" id="IPR011004">
    <property type="entry name" value="Trimer_LpxA-like_sf"/>
</dbReference>
<organism evidence="1 2">
    <name type="scientific">Okeania hirsuta</name>
    <dbReference type="NCBI Taxonomy" id="1458930"/>
    <lineage>
        <taxon>Bacteria</taxon>
        <taxon>Bacillati</taxon>
        <taxon>Cyanobacteriota</taxon>
        <taxon>Cyanophyceae</taxon>
        <taxon>Oscillatoriophycideae</taxon>
        <taxon>Oscillatoriales</taxon>
        <taxon>Microcoleaceae</taxon>
        <taxon>Okeania</taxon>
    </lineage>
</organism>
<dbReference type="Pfam" id="PF00132">
    <property type="entry name" value="Hexapep"/>
    <property type="match status" value="1"/>
</dbReference>
<dbReference type="RefSeq" id="WP_124146962.1">
    <property type="nucleotide sequence ID" value="NZ_CAWOKI010000210.1"/>
</dbReference>
<dbReference type="SUPFAM" id="SSF51161">
    <property type="entry name" value="Trimeric LpxA-like enzymes"/>
    <property type="match status" value="1"/>
</dbReference>
<gene>
    <name evidence="1" type="ORF">D5R40_25550</name>
</gene>
<dbReference type="Proteomes" id="UP000269154">
    <property type="component" value="Unassembled WGS sequence"/>
</dbReference>
<proteinExistence type="predicted"/>
<dbReference type="InterPro" id="IPR051159">
    <property type="entry name" value="Hexapeptide_acetyltransf"/>
</dbReference>
<accession>A0A3N6N8G5</accession>
<dbReference type="GO" id="GO:0016746">
    <property type="term" value="F:acyltransferase activity"/>
    <property type="evidence" value="ECO:0007669"/>
    <property type="project" value="UniProtKB-KW"/>
</dbReference>
<dbReference type="GO" id="GO:0031470">
    <property type="term" value="C:carboxysome"/>
    <property type="evidence" value="ECO:0007669"/>
    <property type="project" value="UniProtKB-ARBA"/>
</dbReference>